<protein>
    <submittedName>
        <fullName evidence="2">Uncharacterized protein</fullName>
    </submittedName>
</protein>
<dbReference type="EMBL" id="CP042275">
    <property type="protein sequence ID" value="QDY96307.1"/>
    <property type="molecule type" value="Genomic_DNA"/>
</dbReference>
<name>A0AAP9J804_AGRTU</name>
<evidence type="ECO:0000313" key="2">
    <source>
        <dbReference type="EMBL" id="QDY96307.1"/>
    </source>
</evidence>
<organism evidence="2 3">
    <name type="scientific">Agrobacterium tumefaciens</name>
    <dbReference type="NCBI Taxonomy" id="358"/>
    <lineage>
        <taxon>Bacteria</taxon>
        <taxon>Pseudomonadati</taxon>
        <taxon>Pseudomonadota</taxon>
        <taxon>Alphaproteobacteria</taxon>
        <taxon>Hyphomicrobiales</taxon>
        <taxon>Rhizobiaceae</taxon>
        <taxon>Rhizobium/Agrobacterium group</taxon>
        <taxon>Agrobacterium</taxon>
        <taxon>Agrobacterium tumefaciens complex</taxon>
    </lineage>
</organism>
<dbReference type="Proteomes" id="UP000222296">
    <property type="component" value="Chromosome Linear"/>
</dbReference>
<feature type="region of interest" description="Disordered" evidence="1">
    <location>
        <begin position="1"/>
        <end position="21"/>
    </location>
</feature>
<evidence type="ECO:0000313" key="3">
    <source>
        <dbReference type="Proteomes" id="UP000222296"/>
    </source>
</evidence>
<sequence length="432" mass="47840">MTDDDFEPVSAPKDRPLNPYRLPNSVRLASLVRDIAAEVDASLPERKRKRRAIDQNTFDRTVAAVICDLALYSLMESGDGISVRRSNIWPPARYRTPVQSKLLAPILDALSESGLDYVHQNKGQQGFEAHQSWLTSLRPTQKLKSRLEALGIDFDDIGQEDAGEVIHLASPKTSRGGVELAPYEDTAETIKLREQMATINSWLVRADISLDEFMFEDGDHYPDITQRKLVRRFTRGSFDSGGRLWNGFWQVLKKKRRRDALSIDGEEVVELDYGQAGARILYGLARLPVPKGDLYNIPGFEDYRSGVKQGFAAMVAADRRLTRTPGEIKANLGRKHTMAKFTAAVEAYHGPVAHLFFNGVGHTVQRIESDILVNTLLGLIDRGITALPIHDAVVVPRSAAMIGRDIMMEAFLSRSGVDGAVSSYPPDALGAG</sequence>
<accession>A0AAP9J804</accession>
<proteinExistence type="predicted"/>
<dbReference type="RefSeq" id="WP_099086254.1">
    <property type="nucleotide sequence ID" value="NZ_CP042275.2"/>
</dbReference>
<dbReference type="AlphaFoldDB" id="A0AAP9J804"/>
<gene>
    <name evidence="2" type="ORF">CG010_019255</name>
</gene>
<evidence type="ECO:0000256" key="1">
    <source>
        <dbReference type="SAM" id="MobiDB-lite"/>
    </source>
</evidence>
<reference evidence="2 3" key="1">
    <citation type="journal article" date="2017" name="Genome Announc.">
        <title>Draft Genome Sequence of Agrobacterium tumefaciens Biovar 1 Strain 186, Isolated from Walnut.</title>
        <authorList>
            <person name="Poret-Peterson A.T."/>
            <person name="Bhatnagar S."/>
            <person name="McClean A.E."/>
            <person name="Kluepfel D.A."/>
        </authorList>
    </citation>
    <scope>NUCLEOTIDE SEQUENCE [LARGE SCALE GENOMIC DNA]</scope>
    <source>
        <strain evidence="2 3">186</strain>
    </source>
</reference>